<proteinExistence type="predicted"/>
<evidence type="ECO:0000313" key="1">
    <source>
        <dbReference type="EMBL" id="SBW00785.1"/>
    </source>
</evidence>
<dbReference type="EMBL" id="FLUP01000001">
    <property type="protein sequence ID" value="SBW00785.1"/>
    <property type="molecule type" value="Genomic_DNA"/>
</dbReference>
<dbReference type="AlphaFoldDB" id="A0A212JN87"/>
<organism evidence="1">
    <name type="scientific">uncultured Desulfovibrio sp</name>
    <dbReference type="NCBI Taxonomy" id="167968"/>
    <lineage>
        <taxon>Bacteria</taxon>
        <taxon>Pseudomonadati</taxon>
        <taxon>Thermodesulfobacteriota</taxon>
        <taxon>Desulfovibrionia</taxon>
        <taxon>Desulfovibrionales</taxon>
        <taxon>Desulfovibrionaceae</taxon>
        <taxon>Desulfovibrio</taxon>
        <taxon>environmental samples</taxon>
    </lineage>
</organism>
<name>A0A212JN87_9BACT</name>
<protein>
    <submittedName>
        <fullName evidence="1">Uncharacterized protein</fullName>
    </submittedName>
</protein>
<sequence>MAKCLSVKLQDRMEEPTISTDIPVNVATAPSSGLSVTLLQFGYGTHTLRLDRYFSRKIKV</sequence>
<accession>A0A212JN87</accession>
<reference evidence="1" key="1">
    <citation type="submission" date="2016-04" db="EMBL/GenBank/DDBJ databases">
        <authorList>
            <person name="Evans L.H."/>
            <person name="Alamgir A."/>
            <person name="Owens N."/>
            <person name="Weber N.D."/>
            <person name="Virtaneva K."/>
            <person name="Barbian K."/>
            <person name="Babar A."/>
            <person name="Rosenke K."/>
        </authorList>
    </citation>
    <scope>NUCLEOTIDE SEQUENCE</scope>
    <source>
        <strain evidence="1">92-2</strain>
    </source>
</reference>
<gene>
    <name evidence="1" type="ORF">KM92DES2_11405</name>
</gene>